<dbReference type="AlphaFoldDB" id="A0ABD0KW29"/>
<name>A0ABD0KW29_9CAEN</name>
<evidence type="ECO:0000313" key="3">
    <source>
        <dbReference type="Proteomes" id="UP001519460"/>
    </source>
</evidence>
<comment type="caution">
    <text evidence="2">The sequence shown here is derived from an EMBL/GenBank/DDBJ whole genome shotgun (WGS) entry which is preliminary data.</text>
</comment>
<feature type="region of interest" description="Disordered" evidence="1">
    <location>
        <begin position="1"/>
        <end position="36"/>
    </location>
</feature>
<accession>A0ABD0KW29</accession>
<feature type="non-terminal residue" evidence="2">
    <location>
        <position position="1"/>
    </location>
</feature>
<feature type="non-terminal residue" evidence="2">
    <location>
        <position position="50"/>
    </location>
</feature>
<evidence type="ECO:0000313" key="2">
    <source>
        <dbReference type="EMBL" id="KAK7491432.1"/>
    </source>
</evidence>
<gene>
    <name evidence="2" type="ORF">BaRGS_00017261</name>
</gene>
<feature type="compositionally biased region" description="Low complexity" evidence="1">
    <location>
        <begin position="25"/>
        <end position="36"/>
    </location>
</feature>
<reference evidence="2 3" key="1">
    <citation type="journal article" date="2023" name="Sci. Data">
        <title>Genome assembly of the Korean intertidal mud-creeper Batillaria attramentaria.</title>
        <authorList>
            <person name="Patra A.K."/>
            <person name="Ho P.T."/>
            <person name="Jun S."/>
            <person name="Lee S.J."/>
            <person name="Kim Y."/>
            <person name="Won Y.J."/>
        </authorList>
    </citation>
    <scope>NUCLEOTIDE SEQUENCE [LARGE SCALE GENOMIC DNA]</scope>
    <source>
        <strain evidence="2">Wonlab-2016</strain>
    </source>
</reference>
<proteinExistence type="predicted"/>
<dbReference type="Proteomes" id="UP001519460">
    <property type="component" value="Unassembled WGS sequence"/>
</dbReference>
<dbReference type="EMBL" id="JACVVK020000114">
    <property type="protein sequence ID" value="KAK7491432.1"/>
    <property type="molecule type" value="Genomic_DNA"/>
</dbReference>
<sequence>VGPLHSFRPRSRFQCRPDHSRPGNSTSVSTTCSCSSSLSLTVPHTARRPT</sequence>
<organism evidence="2 3">
    <name type="scientific">Batillaria attramentaria</name>
    <dbReference type="NCBI Taxonomy" id="370345"/>
    <lineage>
        <taxon>Eukaryota</taxon>
        <taxon>Metazoa</taxon>
        <taxon>Spiralia</taxon>
        <taxon>Lophotrochozoa</taxon>
        <taxon>Mollusca</taxon>
        <taxon>Gastropoda</taxon>
        <taxon>Caenogastropoda</taxon>
        <taxon>Sorbeoconcha</taxon>
        <taxon>Cerithioidea</taxon>
        <taxon>Batillariidae</taxon>
        <taxon>Batillaria</taxon>
    </lineage>
</organism>
<evidence type="ECO:0000256" key="1">
    <source>
        <dbReference type="SAM" id="MobiDB-lite"/>
    </source>
</evidence>
<keyword evidence="3" id="KW-1185">Reference proteome</keyword>
<protein>
    <submittedName>
        <fullName evidence="2">Uncharacterized protein</fullName>
    </submittedName>
</protein>